<evidence type="ECO:0000256" key="1">
    <source>
        <dbReference type="ARBA" id="ARBA00001974"/>
    </source>
</evidence>
<keyword evidence="7" id="KW-0408">Iron</keyword>
<organism evidence="11 12">
    <name type="scientific">Candidatus Dojkabacteria bacterium</name>
    <dbReference type="NCBI Taxonomy" id="2099670"/>
    <lineage>
        <taxon>Bacteria</taxon>
        <taxon>Candidatus Dojkabacteria</taxon>
    </lineage>
</organism>
<protein>
    <recommendedName>
        <fullName evidence="10">FAD-binding FR-type domain-containing protein</fullName>
    </recommendedName>
</protein>
<dbReference type="Proteomes" id="UP000269410">
    <property type="component" value="Unassembled WGS sequence"/>
</dbReference>
<dbReference type="InterPro" id="IPR017927">
    <property type="entry name" value="FAD-bd_FR_type"/>
</dbReference>
<keyword evidence="8" id="KW-0411">Iron-sulfur</keyword>
<keyword evidence="3" id="KW-0001">2Fe-2S</keyword>
<proteinExistence type="predicted"/>
<evidence type="ECO:0000256" key="4">
    <source>
        <dbReference type="ARBA" id="ARBA00022723"/>
    </source>
</evidence>
<evidence type="ECO:0000256" key="3">
    <source>
        <dbReference type="ARBA" id="ARBA00022714"/>
    </source>
</evidence>
<keyword evidence="4" id="KW-0479">Metal-binding</keyword>
<evidence type="ECO:0000313" key="11">
    <source>
        <dbReference type="EMBL" id="RMD77628.1"/>
    </source>
</evidence>
<evidence type="ECO:0000256" key="5">
    <source>
        <dbReference type="ARBA" id="ARBA00022827"/>
    </source>
</evidence>
<dbReference type="EMBL" id="RFKV01000016">
    <property type="protein sequence ID" value="RMD77628.1"/>
    <property type="molecule type" value="Genomic_DNA"/>
</dbReference>
<feature type="domain" description="FAD-binding FR-type" evidence="10">
    <location>
        <begin position="1"/>
        <end position="89"/>
    </location>
</feature>
<evidence type="ECO:0000256" key="9">
    <source>
        <dbReference type="SAM" id="Phobius"/>
    </source>
</evidence>
<feature type="transmembrane region" description="Helical" evidence="9">
    <location>
        <begin position="102"/>
        <end position="121"/>
    </location>
</feature>
<dbReference type="SUPFAM" id="SSF63380">
    <property type="entry name" value="Riboflavin synthase domain-like"/>
    <property type="match status" value="1"/>
</dbReference>
<name>A0A3M0Z673_9BACT</name>
<dbReference type="SUPFAM" id="SSF52343">
    <property type="entry name" value="Ferredoxin reductase-like, C-terminal NADP-linked domain"/>
    <property type="match status" value="1"/>
</dbReference>
<accession>A0A3M0Z673</accession>
<dbReference type="GO" id="GO:0046872">
    <property type="term" value="F:metal ion binding"/>
    <property type="evidence" value="ECO:0007669"/>
    <property type="project" value="UniProtKB-KW"/>
</dbReference>
<evidence type="ECO:0000256" key="8">
    <source>
        <dbReference type="ARBA" id="ARBA00023014"/>
    </source>
</evidence>
<reference evidence="11 12" key="1">
    <citation type="submission" date="2018-10" db="EMBL/GenBank/DDBJ databases">
        <title>Thermophilic Lithotrophy and Phototrophy in an Intertidal, Iron-rich, Geothermal Spring.</title>
        <authorList>
            <person name="Ward L.M."/>
            <person name="Idei A."/>
            <person name="Nakagawa M."/>
            <person name="Ueno Y."/>
            <person name="Fischer W."/>
            <person name="Mcglynn S.E."/>
        </authorList>
    </citation>
    <scope>NUCLEOTIDE SEQUENCE [LARGE SCALE GENOMIC DNA]</scope>
    <source>
        <strain evidence="11">J137</strain>
    </source>
</reference>
<keyword evidence="5" id="KW-0274">FAD</keyword>
<dbReference type="InterPro" id="IPR012165">
    <property type="entry name" value="Cyt_c3_hydrogenase_gsu"/>
</dbReference>
<dbReference type="PANTHER" id="PTHR47354:SF8">
    <property type="entry name" value="1,2-PHENYLACETYL-COA EPOXIDASE, SUBUNIT E"/>
    <property type="match status" value="1"/>
</dbReference>
<evidence type="ECO:0000256" key="2">
    <source>
        <dbReference type="ARBA" id="ARBA00022630"/>
    </source>
</evidence>
<gene>
    <name evidence="11" type="ORF">D6810_00500</name>
</gene>
<dbReference type="InterPro" id="IPR001433">
    <property type="entry name" value="OxRdtase_FAD/NAD-bd"/>
</dbReference>
<dbReference type="PANTHER" id="PTHR47354">
    <property type="entry name" value="NADH OXIDOREDUCTASE HCR"/>
    <property type="match status" value="1"/>
</dbReference>
<keyword evidence="2" id="KW-0285">Flavoprotein</keyword>
<comment type="caution">
    <text evidence="11">The sequence shown here is derived from an EMBL/GenBank/DDBJ whole genome shotgun (WGS) entry which is preliminary data.</text>
</comment>
<keyword evidence="6" id="KW-0560">Oxidoreductase</keyword>
<dbReference type="InterPro" id="IPR013112">
    <property type="entry name" value="FAD-bd_8"/>
</dbReference>
<dbReference type="Gene3D" id="2.40.30.10">
    <property type="entry name" value="Translation factors"/>
    <property type="match status" value="1"/>
</dbReference>
<dbReference type="Pfam" id="PF08022">
    <property type="entry name" value="FAD_binding_8"/>
    <property type="match status" value="1"/>
</dbReference>
<dbReference type="Pfam" id="PF00175">
    <property type="entry name" value="NAD_binding_1"/>
    <property type="match status" value="1"/>
</dbReference>
<sequence>VEIKGNIIEFELSDESIKFKFKPGQFVNFSVVSNPKISKELHPFTISSMPGEKIRFSVKNLGDFSKSLENLKVGDVVRIWGPHGMFGQDQSGQILFPSTKSVVFIAGGIGITPFLSILRYLRYRENVRPIYLIYSCKNEVDAIYLNELESISKEVKMLTIVNHQSDIEGFLDINYFKKLLGNNLTDFIFFVCGPKLMIRSITKMLQEEGVSKNQIKYEDFSFK</sequence>
<keyword evidence="9" id="KW-0812">Transmembrane</keyword>
<evidence type="ECO:0000313" key="12">
    <source>
        <dbReference type="Proteomes" id="UP000269410"/>
    </source>
</evidence>
<dbReference type="InterPro" id="IPR039261">
    <property type="entry name" value="FNR_nucleotide-bd"/>
</dbReference>
<dbReference type="Gene3D" id="3.40.50.80">
    <property type="entry name" value="Nucleotide-binding domain of ferredoxin-NADP reductase (FNR) module"/>
    <property type="match status" value="1"/>
</dbReference>
<dbReference type="GO" id="GO:0051537">
    <property type="term" value="F:2 iron, 2 sulfur cluster binding"/>
    <property type="evidence" value="ECO:0007669"/>
    <property type="project" value="UniProtKB-KW"/>
</dbReference>
<dbReference type="GO" id="GO:0050660">
    <property type="term" value="F:flavin adenine dinucleotide binding"/>
    <property type="evidence" value="ECO:0007669"/>
    <property type="project" value="InterPro"/>
</dbReference>
<comment type="cofactor">
    <cofactor evidence="1">
        <name>FAD</name>
        <dbReference type="ChEBI" id="CHEBI:57692"/>
    </cofactor>
</comment>
<keyword evidence="9" id="KW-0472">Membrane</keyword>
<dbReference type="GO" id="GO:0006221">
    <property type="term" value="P:pyrimidine nucleotide biosynthetic process"/>
    <property type="evidence" value="ECO:0007669"/>
    <property type="project" value="InterPro"/>
</dbReference>
<dbReference type="InterPro" id="IPR017938">
    <property type="entry name" value="Riboflavin_synthase-like_b-brl"/>
</dbReference>
<evidence type="ECO:0000256" key="6">
    <source>
        <dbReference type="ARBA" id="ARBA00023002"/>
    </source>
</evidence>
<dbReference type="InterPro" id="IPR050415">
    <property type="entry name" value="MRET"/>
</dbReference>
<keyword evidence="9" id="KW-1133">Transmembrane helix</keyword>
<evidence type="ECO:0000256" key="7">
    <source>
        <dbReference type="ARBA" id="ARBA00023004"/>
    </source>
</evidence>
<evidence type="ECO:0000259" key="10">
    <source>
        <dbReference type="PROSITE" id="PS51384"/>
    </source>
</evidence>
<feature type="non-terminal residue" evidence="11">
    <location>
        <position position="1"/>
    </location>
</feature>
<dbReference type="GO" id="GO:0016491">
    <property type="term" value="F:oxidoreductase activity"/>
    <property type="evidence" value="ECO:0007669"/>
    <property type="project" value="UniProtKB-KW"/>
</dbReference>
<dbReference type="AlphaFoldDB" id="A0A3M0Z673"/>
<dbReference type="PRINTS" id="PR00410">
    <property type="entry name" value="PHEHYDRXLASE"/>
</dbReference>
<dbReference type="PIRSF" id="PIRSF006816">
    <property type="entry name" value="Cyc3_hyd_g"/>
    <property type="match status" value="1"/>
</dbReference>
<dbReference type="PROSITE" id="PS51384">
    <property type="entry name" value="FAD_FR"/>
    <property type="match status" value="1"/>
</dbReference>